<dbReference type="Proteomes" id="UP000323337">
    <property type="component" value="Unassembled WGS sequence"/>
</dbReference>
<evidence type="ECO:0000313" key="1">
    <source>
        <dbReference type="EMBL" id="TYB33592.1"/>
    </source>
</evidence>
<accession>A0A5D0MMG4</accession>
<evidence type="ECO:0000313" key="2">
    <source>
        <dbReference type="Proteomes" id="UP000323337"/>
    </source>
</evidence>
<sequence>GHGYIIISDSSSFKVGFSEAKRFHYDIVNKKEHLDIITNAVRNFFGDDRKLSIVLENGSKKKGLSEKKEELETYHEKKTKEEINKNEMINKIKNEFNGKITDIKVYKANK</sequence>
<proteinExistence type="predicted"/>
<dbReference type="AlphaFoldDB" id="A0A5D0MMG4"/>
<protein>
    <submittedName>
        <fullName evidence="1">DNA polymerase III subunit gamma/tau</fullName>
    </submittedName>
</protein>
<name>A0A5D0MMG4_FLESI</name>
<reference evidence="1 2" key="1">
    <citation type="submission" date="2019-08" db="EMBL/GenBank/DDBJ databases">
        <title>Genomic characterization of a novel candidate phylum (ARYD3) from a high temperature, high salinity tertiary oil reservoir in north central Oklahoma, USA.</title>
        <authorList>
            <person name="Youssef N.H."/>
            <person name="Yadav A."/>
            <person name="Elshahed M.S."/>
        </authorList>
    </citation>
    <scope>NUCLEOTIDE SEQUENCE [LARGE SCALE GENOMIC DNA]</scope>
    <source>
        <strain evidence="1">ARYD1</strain>
    </source>
</reference>
<organism evidence="1 2">
    <name type="scientific">Flexistipes sinusarabici</name>
    <dbReference type="NCBI Taxonomy" id="2352"/>
    <lineage>
        <taxon>Bacteria</taxon>
        <taxon>Pseudomonadati</taxon>
        <taxon>Deferribacterota</taxon>
        <taxon>Deferribacteres</taxon>
        <taxon>Deferribacterales</taxon>
        <taxon>Flexistipitaceae</taxon>
        <taxon>Flexistipes</taxon>
    </lineage>
</organism>
<comment type="caution">
    <text evidence="1">The sequence shown here is derived from an EMBL/GenBank/DDBJ whole genome shotgun (WGS) entry which is preliminary data.</text>
</comment>
<gene>
    <name evidence="1" type="ORF">FXF49_05545</name>
</gene>
<dbReference type="EMBL" id="VSIV01000125">
    <property type="protein sequence ID" value="TYB33592.1"/>
    <property type="molecule type" value="Genomic_DNA"/>
</dbReference>
<feature type="non-terminal residue" evidence="1">
    <location>
        <position position="1"/>
    </location>
</feature>